<name>A0A6B3SVL1_9BURK</name>
<dbReference type="AlphaFoldDB" id="A0A6B3SVL1"/>
<evidence type="ECO:0000313" key="2">
    <source>
        <dbReference type="Proteomes" id="UP000482155"/>
    </source>
</evidence>
<sequence>MEWIDRRTARSKTDDTVALQAIRAVVQDQATYGYRRVWGMLRMNGMQDGRPINHKQWDGLLLPARGTQRCHTGVSTQPVEEGVRDEAYPHWRRFG</sequence>
<dbReference type="EMBL" id="JAAIVB010000081">
    <property type="protein sequence ID" value="NEX64568.1"/>
    <property type="molecule type" value="Genomic_DNA"/>
</dbReference>
<dbReference type="Proteomes" id="UP000482155">
    <property type="component" value="Unassembled WGS sequence"/>
</dbReference>
<keyword evidence="2" id="KW-1185">Reference proteome</keyword>
<evidence type="ECO:0000313" key="1">
    <source>
        <dbReference type="EMBL" id="NEX64568.1"/>
    </source>
</evidence>
<comment type="caution">
    <text evidence="1">The sequence shown here is derived from an EMBL/GenBank/DDBJ whole genome shotgun (WGS) entry which is preliminary data.</text>
</comment>
<reference evidence="1 2" key="1">
    <citation type="submission" date="2020-02" db="EMBL/GenBank/DDBJ databases">
        <authorList>
            <person name="Kim M.K."/>
        </authorList>
    </citation>
    <scope>NUCLEOTIDE SEQUENCE [LARGE SCALE GENOMIC DNA]</scope>
    <source>
        <strain evidence="1 2">17J57-3</strain>
    </source>
</reference>
<protein>
    <submittedName>
        <fullName evidence="1">IS3 family transposase</fullName>
    </submittedName>
</protein>
<gene>
    <name evidence="1" type="ORF">G3574_26100</name>
</gene>
<feature type="non-terminal residue" evidence="1">
    <location>
        <position position="95"/>
    </location>
</feature>
<proteinExistence type="predicted"/>
<accession>A0A6B3SVL1</accession>
<organism evidence="1 2">
    <name type="scientific">Noviherbaspirillum galbum</name>
    <dbReference type="NCBI Taxonomy" id="2709383"/>
    <lineage>
        <taxon>Bacteria</taxon>
        <taxon>Pseudomonadati</taxon>
        <taxon>Pseudomonadota</taxon>
        <taxon>Betaproteobacteria</taxon>
        <taxon>Burkholderiales</taxon>
        <taxon>Oxalobacteraceae</taxon>
        <taxon>Noviherbaspirillum</taxon>
    </lineage>
</organism>